<keyword evidence="5 7" id="KW-0472">Membrane</keyword>
<evidence type="ECO:0000256" key="3">
    <source>
        <dbReference type="ARBA" id="ARBA00022452"/>
    </source>
</evidence>
<dbReference type="InterPro" id="IPR036942">
    <property type="entry name" value="Beta-barrel_TonB_sf"/>
</dbReference>
<evidence type="ECO:0000313" key="9">
    <source>
        <dbReference type="EMBL" id="SNW02976.1"/>
    </source>
</evidence>
<dbReference type="EMBL" id="LT906479">
    <property type="protein sequence ID" value="SNW02976.1"/>
    <property type="molecule type" value="Genomic_DNA"/>
</dbReference>
<dbReference type="PROSITE" id="PS52016">
    <property type="entry name" value="TONB_DEPENDENT_REC_3"/>
    <property type="match status" value="1"/>
</dbReference>
<gene>
    <name evidence="9" type="primary">fhuE_1</name>
    <name evidence="9" type="ORF">SAMEA4384070_03060</name>
</gene>
<protein>
    <submittedName>
        <fullName evidence="9">Outer-membrane receptor for Fe(III)-coprogen, Fe(III)-ferrioxamine B and Fe(III)-rhodotrulic acid</fullName>
    </submittedName>
</protein>
<dbReference type="InterPro" id="IPR039426">
    <property type="entry name" value="TonB-dep_rcpt-like"/>
</dbReference>
<keyword evidence="3 7" id="KW-1134">Transmembrane beta strand</keyword>
<comment type="similarity">
    <text evidence="7">Belongs to the TonB-dependent receptor family.</text>
</comment>
<organism evidence="9 10">
    <name type="scientific">Serratia ficaria</name>
    <dbReference type="NCBI Taxonomy" id="61651"/>
    <lineage>
        <taxon>Bacteria</taxon>
        <taxon>Pseudomonadati</taxon>
        <taxon>Pseudomonadota</taxon>
        <taxon>Gammaproteobacteria</taxon>
        <taxon>Enterobacterales</taxon>
        <taxon>Yersiniaceae</taxon>
        <taxon>Serratia</taxon>
    </lineage>
</organism>
<evidence type="ECO:0000256" key="7">
    <source>
        <dbReference type="PROSITE-ProRule" id="PRU01360"/>
    </source>
</evidence>
<evidence type="ECO:0000256" key="5">
    <source>
        <dbReference type="ARBA" id="ARBA00023136"/>
    </source>
</evidence>
<dbReference type="Gene3D" id="2.40.170.20">
    <property type="entry name" value="TonB-dependent receptor, beta-barrel domain"/>
    <property type="match status" value="1"/>
</dbReference>
<dbReference type="SUPFAM" id="SSF56935">
    <property type="entry name" value="Porins"/>
    <property type="match status" value="1"/>
</dbReference>
<keyword evidence="2 7" id="KW-0813">Transport</keyword>
<reference evidence="9 10" key="1">
    <citation type="submission" date="2017-06" db="EMBL/GenBank/DDBJ databases">
        <authorList>
            <consortium name="Pathogen Informatics"/>
        </authorList>
    </citation>
    <scope>NUCLEOTIDE SEQUENCE [LARGE SCALE GENOMIC DNA]</scope>
    <source>
        <strain evidence="9 10">NCTC12148</strain>
    </source>
</reference>
<dbReference type="GO" id="GO:0009279">
    <property type="term" value="C:cell outer membrane"/>
    <property type="evidence" value="ECO:0007669"/>
    <property type="project" value="UniProtKB-SubCell"/>
</dbReference>
<comment type="subcellular location">
    <subcellularLocation>
        <location evidence="1 7">Cell outer membrane</location>
        <topology evidence="1 7">Multi-pass membrane protein</topology>
    </subcellularLocation>
</comment>
<feature type="short sequence motif" description="TonB C-terminal box" evidence="8">
    <location>
        <begin position="35"/>
        <end position="52"/>
    </location>
</feature>
<keyword evidence="9" id="KW-0675">Receptor</keyword>
<evidence type="ECO:0000256" key="4">
    <source>
        <dbReference type="ARBA" id="ARBA00022692"/>
    </source>
</evidence>
<dbReference type="InterPro" id="IPR010917">
    <property type="entry name" value="TonB_rcpt_CS"/>
</dbReference>
<evidence type="ECO:0000256" key="2">
    <source>
        <dbReference type="ARBA" id="ARBA00022448"/>
    </source>
</evidence>
<evidence type="ECO:0000313" key="10">
    <source>
        <dbReference type="Proteomes" id="UP000215134"/>
    </source>
</evidence>
<dbReference type="AlphaFoldDB" id="A0A240C705"/>
<sequence>MCLLFGHYKVTPQLSVQANLNNPFDKTYDTSVDRYVVYGAPRNFAVTANYRF</sequence>
<evidence type="ECO:0000256" key="1">
    <source>
        <dbReference type="ARBA" id="ARBA00004571"/>
    </source>
</evidence>
<proteinExistence type="inferred from homology"/>
<dbReference type="PROSITE" id="PS01156">
    <property type="entry name" value="TONB_DEPENDENT_REC_2"/>
    <property type="match status" value="1"/>
</dbReference>
<evidence type="ECO:0000256" key="6">
    <source>
        <dbReference type="ARBA" id="ARBA00023237"/>
    </source>
</evidence>
<dbReference type="OrthoDB" id="8663017at2"/>
<dbReference type="Proteomes" id="UP000215134">
    <property type="component" value="Chromosome 1"/>
</dbReference>
<keyword evidence="10" id="KW-1185">Reference proteome</keyword>
<keyword evidence="4 7" id="KW-0812">Transmembrane</keyword>
<evidence type="ECO:0000256" key="8">
    <source>
        <dbReference type="PROSITE-ProRule" id="PRU10144"/>
    </source>
</evidence>
<dbReference type="KEGG" id="sfj:SAMEA4384070_3060"/>
<keyword evidence="6 7" id="KW-0998">Cell outer membrane</keyword>
<accession>A0A240C705</accession>
<name>A0A240C705_SERFI</name>